<dbReference type="SUPFAM" id="SSF46565">
    <property type="entry name" value="Chaperone J-domain"/>
    <property type="match status" value="1"/>
</dbReference>
<reference evidence="2 3" key="2">
    <citation type="submission" date="2024-05" db="EMBL/GenBank/DDBJ databases">
        <authorList>
            <person name="Chen Y."/>
            <person name="Shah S."/>
            <person name="Dougan E. K."/>
            <person name="Thang M."/>
            <person name="Chan C."/>
        </authorList>
    </citation>
    <scope>NUCLEOTIDE SEQUENCE [LARGE SCALE GENOMIC DNA]</scope>
</reference>
<dbReference type="AlphaFoldDB" id="A0A9P1C2G0"/>
<reference evidence="1" key="1">
    <citation type="submission" date="2022-10" db="EMBL/GenBank/DDBJ databases">
        <authorList>
            <person name="Chen Y."/>
            <person name="Dougan E. K."/>
            <person name="Chan C."/>
            <person name="Rhodes N."/>
            <person name="Thang M."/>
        </authorList>
    </citation>
    <scope>NUCLEOTIDE SEQUENCE</scope>
</reference>
<comment type="caution">
    <text evidence="1">The sequence shown here is derived from an EMBL/GenBank/DDBJ whole genome shotgun (WGS) entry which is preliminary data.</text>
</comment>
<sequence>MQSLRCRRGLECADLFLQVRRHASSECPNAKGCRACRRVLGLHLGPLERTRLREAFRQAAWQHHPDSASKLAGANFAELRRCYEMLLHCCGKISEGGSKSDLAKWLEDRQTATVEIVKRSRQGRVARQSAGLAWDARLSAARTKVHGPEALEVVLDIDLPSELPRFLWTAAAEQGIGPLTGRGLRFCGSYRRGQDFNAAASYVNRFGFYLFWSQLFSDWKIANRLSEKGACTAFVDGGRDKPPWSAMQNGRVATLQWAVWDPSTESFAKQPVLVRPL</sequence>
<evidence type="ECO:0000313" key="1">
    <source>
        <dbReference type="EMBL" id="CAI3983849.1"/>
    </source>
</evidence>
<dbReference type="EMBL" id="CAMXCT020000839">
    <property type="protein sequence ID" value="CAL1137224.1"/>
    <property type="molecule type" value="Genomic_DNA"/>
</dbReference>
<dbReference type="Proteomes" id="UP001152797">
    <property type="component" value="Unassembled WGS sequence"/>
</dbReference>
<gene>
    <name evidence="1" type="ORF">C1SCF055_LOCUS11426</name>
</gene>
<dbReference type="OrthoDB" id="308383at2759"/>
<evidence type="ECO:0008006" key="4">
    <source>
        <dbReference type="Google" id="ProtNLM"/>
    </source>
</evidence>
<dbReference type="EMBL" id="CAMXCT010000839">
    <property type="protein sequence ID" value="CAI3983849.1"/>
    <property type="molecule type" value="Genomic_DNA"/>
</dbReference>
<protein>
    <recommendedName>
        <fullName evidence="4">J domain-containing protein</fullName>
    </recommendedName>
</protein>
<evidence type="ECO:0000313" key="3">
    <source>
        <dbReference type="Proteomes" id="UP001152797"/>
    </source>
</evidence>
<keyword evidence="3" id="KW-1185">Reference proteome</keyword>
<proteinExistence type="predicted"/>
<dbReference type="EMBL" id="CAMXCT030000839">
    <property type="protein sequence ID" value="CAL4771161.1"/>
    <property type="molecule type" value="Genomic_DNA"/>
</dbReference>
<organism evidence="1">
    <name type="scientific">Cladocopium goreaui</name>
    <dbReference type="NCBI Taxonomy" id="2562237"/>
    <lineage>
        <taxon>Eukaryota</taxon>
        <taxon>Sar</taxon>
        <taxon>Alveolata</taxon>
        <taxon>Dinophyceae</taxon>
        <taxon>Suessiales</taxon>
        <taxon>Symbiodiniaceae</taxon>
        <taxon>Cladocopium</taxon>
    </lineage>
</organism>
<evidence type="ECO:0000313" key="2">
    <source>
        <dbReference type="EMBL" id="CAL4771161.1"/>
    </source>
</evidence>
<accession>A0A9P1C2G0</accession>
<dbReference type="InterPro" id="IPR036869">
    <property type="entry name" value="J_dom_sf"/>
</dbReference>
<name>A0A9P1C2G0_9DINO</name>